<name>A0A0D0AVP0_9AGAM</name>
<keyword evidence="1" id="KW-1133">Transmembrane helix</keyword>
<evidence type="ECO:0000256" key="1">
    <source>
        <dbReference type="SAM" id="Phobius"/>
    </source>
</evidence>
<keyword evidence="1" id="KW-0472">Membrane</keyword>
<organism evidence="2 3">
    <name type="scientific">Suillus luteus UH-Slu-Lm8-n1</name>
    <dbReference type="NCBI Taxonomy" id="930992"/>
    <lineage>
        <taxon>Eukaryota</taxon>
        <taxon>Fungi</taxon>
        <taxon>Dikarya</taxon>
        <taxon>Basidiomycota</taxon>
        <taxon>Agaricomycotina</taxon>
        <taxon>Agaricomycetes</taxon>
        <taxon>Agaricomycetidae</taxon>
        <taxon>Boletales</taxon>
        <taxon>Suillineae</taxon>
        <taxon>Suillaceae</taxon>
        <taxon>Suillus</taxon>
    </lineage>
</organism>
<evidence type="ECO:0000313" key="2">
    <source>
        <dbReference type="EMBL" id="KIK35943.1"/>
    </source>
</evidence>
<keyword evidence="3" id="KW-1185">Reference proteome</keyword>
<gene>
    <name evidence="2" type="ORF">CY34DRAFT_550580</name>
</gene>
<accession>A0A0D0AVP0</accession>
<dbReference type="EMBL" id="KN835575">
    <property type="protein sequence ID" value="KIK35943.1"/>
    <property type="molecule type" value="Genomic_DNA"/>
</dbReference>
<proteinExistence type="predicted"/>
<dbReference type="HOGENOM" id="CLU_2387654_0_0_1"/>
<feature type="transmembrane region" description="Helical" evidence="1">
    <location>
        <begin position="38"/>
        <end position="60"/>
    </location>
</feature>
<reference evidence="2 3" key="1">
    <citation type="submission" date="2014-04" db="EMBL/GenBank/DDBJ databases">
        <authorList>
            <consortium name="DOE Joint Genome Institute"/>
            <person name="Kuo A."/>
            <person name="Ruytinx J."/>
            <person name="Rineau F."/>
            <person name="Colpaert J."/>
            <person name="Kohler A."/>
            <person name="Nagy L.G."/>
            <person name="Floudas D."/>
            <person name="Copeland A."/>
            <person name="Barry K.W."/>
            <person name="Cichocki N."/>
            <person name="Veneault-Fourrey C."/>
            <person name="LaButti K."/>
            <person name="Lindquist E.A."/>
            <person name="Lipzen A."/>
            <person name="Lundell T."/>
            <person name="Morin E."/>
            <person name="Murat C."/>
            <person name="Sun H."/>
            <person name="Tunlid A."/>
            <person name="Henrissat B."/>
            <person name="Grigoriev I.V."/>
            <person name="Hibbett D.S."/>
            <person name="Martin F."/>
            <person name="Nordberg H.P."/>
            <person name="Cantor M.N."/>
            <person name="Hua S.X."/>
        </authorList>
    </citation>
    <scope>NUCLEOTIDE SEQUENCE [LARGE SCALE GENOMIC DNA]</scope>
    <source>
        <strain evidence="2 3">UH-Slu-Lm8-n1</strain>
    </source>
</reference>
<keyword evidence="1" id="KW-0812">Transmembrane</keyword>
<dbReference type="InParanoid" id="A0A0D0AVP0"/>
<dbReference type="Proteomes" id="UP000054485">
    <property type="component" value="Unassembled WGS sequence"/>
</dbReference>
<sequence length="94" mass="10243">MQLVTTRHSPLLSARKLLSHPHEPCVSLWPSPWLPLSYLPLLLSMKIVLPIAILTANAVAAMDDCIVASSTGASKIPERLIVDSVFEGEGDIWI</sequence>
<protein>
    <submittedName>
        <fullName evidence="2">Uncharacterized protein</fullName>
    </submittedName>
</protein>
<reference evidence="3" key="2">
    <citation type="submission" date="2015-01" db="EMBL/GenBank/DDBJ databases">
        <title>Evolutionary Origins and Diversification of the Mycorrhizal Mutualists.</title>
        <authorList>
            <consortium name="DOE Joint Genome Institute"/>
            <consortium name="Mycorrhizal Genomics Consortium"/>
            <person name="Kohler A."/>
            <person name="Kuo A."/>
            <person name="Nagy L.G."/>
            <person name="Floudas D."/>
            <person name="Copeland A."/>
            <person name="Barry K.W."/>
            <person name="Cichocki N."/>
            <person name="Veneault-Fourrey C."/>
            <person name="LaButti K."/>
            <person name="Lindquist E.A."/>
            <person name="Lipzen A."/>
            <person name="Lundell T."/>
            <person name="Morin E."/>
            <person name="Murat C."/>
            <person name="Riley R."/>
            <person name="Ohm R."/>
            <person name="Sun H."/>
            <person name="Tunlid A."/>
            <person name="Henrissat B."/>
            <person name="Grigoriev I.V."/>
            <person name="Hibbett D.S."/>
            <person name="Martin F."/>
        </authorList>
    </citation>
    <scope>NUCLEOTIDE SEQUENCE [LARGE SCALE GENOMIC DNA]</scope>
    <source>
        <strain evidence="3">UH-Slu-Lm8-n1</strain>
    </source>
</reference>
<dbReference type="AlphaFoldDB" id="A0A0D0AVP0"/>
<evidence type="ECO:0000313" key="3">
    <source>
        <dbReference type="Proteomes" id="UP000054485"/>
    </source>
</evidence>